<dbReference type="Proteomes" id="UP000007800">
    <property type="component" value="Unassembled WGS sequence"/>
</dbReference>
<name>C5KS49_PERM5</name>
<protein>
    <submittedName>
        <fullName evidence="1">Uncharacterized protein</fullName>
    </submittedName>
</protein>
<organism evidence="2">
    <name type="scientific">Perkinsus marinus (strain ATCC 50983 / TXsc)</name>
    <dbReference type="NCBI Taxonomy" id="423536"/>
    <lineage>
        <taxon>Eukaryota</taxon>
        <taxon>Sar</taxon>
        <taxon>Alveolata</taxon>
        <taxon>Perkinsozoa</taxon>
        <taxon>Perkinsea</taxon>
        <taxon>Perkinsida</taxon>
        <taxon>Perkinsidae</taxon>
        <taxon>Perkinsus</taxon>
    </lineage>
</organism>
<evidence type="ECO:0000313" key="2">
    <source>
        <dbReference type="Proteomes" id="UP000007800"/>
    </source>
</evidence>
<dbReference type="EMBL" id="GG675955">
    <property type="protein sequence ID" value="EER12740.1"/>
    <property type="molecule type" value="Genomic_DNA"/>
</dbReference>
<gene>
    <name evidence="1" type="ORF">Pmar_PMAR025374</name>
</gene>
<reference evidence="1 2" key="1">
    <citation type="submission" date="2008-07" db="EMBL/GenBank/DDBJ databases">
        <authorList>
            <person name="El-Sayed N."/>
            <person name="Caler E."/>
            <person name="Inman J."/>
            <person name="Amedeo P."/>
            <person name="Hass B."/>
            <person name="Wortman J."/>
        </authorList>
    </citation>
    <scope>NUCLEOTIDE SEQUENCE [LARGE SCALE GENOMIC DNA]</scope>
    <source>
        <strain evidence="2">ATCC 50983 / TXsc</strain>
    </source>
</reference>
<evidence type="ECO:0000313" key="1">
    <source>
        <dbReference type="EMBL" id="EER12740.1"/>
    </source>
</evidence>
<dbReference type="GeneID" id="9058775"/>
<dbReference type="AlphaFoldDB" id="C5KS49"/>
<dbReference type="InParanoid" id="C5KS49"/>
<accession>C5KS49</accession>
<keyword evidence="2" id="KW-1185">Reference proteome</keyword>
<sequence>MIISSGIVLSYPGIDKSPNNNNNKKENSSLLEEGHDKRFIFLAPLIAGALLANKFSASKSSEQQGYNSRRDYSLELKNIGRWTKDMMQSYNRDSGRRKYNDDVLQRADKNQLQGVGWNEFIGAQETKRRVTEEFPAFLYKLSKL</sequence>
<dbReference type="RefSeq" id="XP_002780945.1">
    <property type="nucleotide sequence ID" value="XM_002780899.1"/>
</dbReference>
<proteinExistence type="predicted"/>